<name>A0A0D2AYP3_9EURO</name>
<dbReference type="PANTHER" id="PTHR43829">
    <property type="entry name" value="AQUAPORIN OR AQUAGLYCEROPORIN RELATED"/>
    <property type="match status" value="1"/>
</dbReference>
<evidence type="ECO:0000256" key="9">
    <source>
        <dbReference type="SAM" id="Phobius"/>
    </source>
</evidence>
<evidence type="ECO:0008006" key="12">
    <source>
        <dbReference type="Google" id="ProtNLM"/>
    </source>
</evidence>
<evidence type="ECO:0000256" key="1">
    <source>
        <dbReference type="ARBA" id="ARBA00004141"/>
    </source>
</evidence>
<dbReference type="InterPro" id="IPR000425">
    <property type="entry name" value="MIP"/>
</dbReference>
<dbReference type="GO" id="GO:0005886">
    <property type="term" value="C:plasma membrane"/>
    <property type="evidence" value="ECO:0007669"/>
    <property type="project" value="TreeGrafter"/>
</dbReference>
<dbReference type="Gene3D" id="1.20.1080.10">
    <property type="entry name" value="Glycerol uptake facilitator protein"/>
    <property type="match status" value="1"/>
</dbReference>
<feature type="transmembrane region" description="Helical" evidence="9">
    <location>
        <begin position="233"/>
        <end position="255"/>
    </location>
</feature>
<dbReference type="PRINTS" id="PR00783">
    <property type="entry name" value="MINTRINSICP"/>
</dbReference>
<evidence type="ECO:0000256" key="7">
    <source>
        <dbReference type="RuleBase" id="RU000477"/>
    </source>
</evidence>
<dbReference type="RefSeq" id="XP_016232059.1">
    <property type="nucleotide sequence ID" value="XM_016383436.1"/>
</dbReference>
<proteinExistence type="inferred from homology"/>
<gene>
    <name evidence="10" type="ORF">PV08_09116</name>
</gene>
<dbReference type="InterPro" id="IPR023271">
    <property type="entry name" value="Aquaporin-like"/>
</dbReference>
<comment type="similarity">
    <text evidence="2 7">Belongs to the MIP/aquaporin (TC 1.A.8) family.</text>
</comment>
<dbReference type="OrthoDB" id="3222at2759"/>
<evidence type="ECO:0000256" key="6">
    <source>
        <dbReference type="ARBA" id="ARBA00023136"/>
    </source>
</evidence>
<dbReference type="PANTHER" id="PTHR43829:SF14">
    <property type="entry name" value="AQUAPORIN 3"/>
    <property type="match status" value="1"/>
</dbReference>
<keyword evidence="5 9" id="KW-1133">Transmembrane helix</keyword>
<organism evidence="10 11">
    <name type="scientific">Exophiala spinifera</name>
    <dbReference type="NCBI Taxonomy" id="91928"/>
    <lineage>
        <taxon>Eukaryota</taxon>
        <taxon>Fungi</taxon>
        <taxon>Dikarya</taxon>
        <taxon>Ascomycota</taxon>
        <taxon>Pezizomycotina</taxon>
        <taxon>Eurotiomycetes</taxon>
        <taxon>Chaetothyriomycetidae</taxon>
        <taxon>Chaetothyriales</taxon>
        <taxon>Herpotrichiellaceae</taxon>
        <taxon>Exophiala</taxon>
    </lineage>
</organism>
<evidence type="ECO:0000256" key="3">
    <source>
        <dbReference type="ARBA" id="ARBA00022448"/>
    </source>
</evidence>
<dbReference type="GO" id="GO:0015250">
    <property type="term" value="F:water channel activity"/>
    <property type="evidence" value="ECO:0007669"/>
    <property type="project" value="TreeGrafter"/>
</dbReference>
<keyword evidence="4 7" id="KW-0812">Transmembrane</keyword>
<dbReference type="STRING" id="91928.A0A0D2AYP3"/>
<sequence length="379" mass="41344">MSQPNGGHDLARMHTNDIEVGVSDALQRHITRHVVAPKPVSQRKLNFEHKRPRILREMMAEATGVFFYVFPGIASVASFTLATTNPVAGQIGVGIFGSLFQIGWAFAIGIAFAIITCAPVSGGHFNPAITICFAIWQGFPWKKVPHYIFSQIFGAFMAGLVLMGCYWPQIQAAKAIDLREHGTAVYNGGVASILCPFPNPDQTNQGYLFLQEWFVDSYIGIIIWTCLDPANPFVSAVSVPFTIGIAYATMVWGFAGNTISTNLARDLGTRIVAAIFFGKEAFTFDNGYAWISILVNVPATIFATGYYEFLMRDSLQKIHGGHAEHADGEEGLKRHVSRITGADFGSSAASAEHVDQDPWQTNRGAMNAAGENGIRSKQF</sequence>
<evidence type="ECO:0000313" key="11">
    <source>
        <dbReference type="Proteomes" id="UP000053328"/>
    </source>
</evidence>
<accession>A0A0D2AYP3</accession>
<dbReference type="GeneID" id="27336199"/>
<dbReference type="EMBL" id="KN847498">
    <property type="protein sequence ID" value="KIW11843.1"/>
    <property type="molecule type" value="Genomic_DNA"/>
</dbReference>
<dbReference type="Pfam" id="PF00230">
    <property type="entry name" value="MIP"/>
    <property type="match status" value="1"/>
</dbReference>
<feature type="transmembrane region" description="Helical" evidence="9">
    <location>
        <begin position="287"/>
        <end position="307"/>
    </location>
</feature>
<evidence type="ECO:0000256" key="2">
    <source>
        <dbReference type="ARBA" id="ARBA00006175"/>
    </source>
</evidence>
<dbReference type="GO" id="GO:0015254">
    <property type="term" value="F:glycerol channel activity"/>
    <property type="evidence" value="ECO:0007669"/>
    <property type="project" value="TreeGrafter"/>
</dbReference>
<keyword evidence="3 7" id="KW-0813">Transport</keyword>
<dbReference type="SUPFAM" id="SSF81338">
    <property type="entry name" value="Aquaporin-like"/>
    <property type="match status" value="1"/>
</dbReference>
<dbReference type="InterPro" id="IPR050363">
    <property type="entry name" value="MIP/Aquaporin"/>
</dbReference>
<evidence type="ECO:0000256" key="4">
    <source>
        <dbReference type="ARBA" id="ARBA00022692"/>
    </source>
</evidence>
<evidence type="ECO:0000256" key="5">
    <source>
        <dbReference type="ARBA" id="ARBA00022989"/>
    </source>
</evidence>
<dbReference type="VEuPathDB" id="FungiDB:PV08_09116"/>
<reference evidence="10 11" key="1">
    <citation type="submission" date="2015-01" db="EMBL/GenBank/DDBJ databases">
        <title>The Genome Sequence of Exophiala spinifera CBS89968.</title>
        <authorList>
            <consortium name="The Broad Institute Genomics Platform"/>
            <person name="Cuomo C."/>
            <person name="de Hoog S."/>
            <person name="Gorbushina A."/>
            <person name="Stielow B."/>
            <person name="Teixiera M."/>
            <person name="Abouelleil A."/>
            <person name="Chapman S.B."/>
            <person name="Priest M."/>
            <person name="Young S.K."/>
            <person name="Wortman J."/>
            <person name="Nusbaum C."/>
            <person name="Birren B."/>
        </authorList>
    </citation>
    <scope>NUCLEOTIDE SEQUENCE [LARGE SCALE GENOMIC DNA]</scope>
    <source>
        <strain evidence="10 11">CBS 89968</strain>
    </source>
</reference>
<keyword evidence="6 9" id="KW-0472">Membrane</keyword>
<dbReference type="Proteomes" id="UP000053328">
    <property type="component" value="Unassembled WGS sequence"/>
</dbReference>
<evidence type="ECO:0000313" key="10">
    <source>
        <dbReference type="EMBL" id="KIW11843.1"/>
    </source>
</evidence>
<feature type="transmembrane region" description="Helical" evidence="9">
    <location>
        <begin position="93"/>
        <end position="118"/>
    </location>
</feature>
<feature type="transmembrane region" description="Helical" evidence="9">
    <location>
        <begin position="59"/>
        <end position="81"/>
    </location>
</feature>
<feature type="transmembrane region" description="Helical" evidence="9">
    <location>
        <begin position="125"/>
        <end position="141"/>
    </location>
</feature>
<dbReference type="HOGENOM" id="CLU_020019_6_0_1"/>
<comment type="subcellular location">
    <subcellularLocation>
        <location evidence="1">Membrane</location>
        <topology evidence="1">Multi-pass membrane protein</topology>
    </subcellularLocation>
</comment>
<feature type="region of interest" description="Disordered" evidence="8">
    <location>
        <begin position="351"/>
        <end position="379"/>
    </location>
</feature>
<protein>
    <recommendedName>
        <fullName evidence="12">Aquaporin</fullName>
    </recommendedName>
</protein>
<dbReference type="AlphaFoldDB" id="A0A0D2AYP3"/>
<evidence type="ECO:0000256" key="8">
    <source>
        <dbReference type="SAM" id="MobiDB-lite"/>
    </source>
</evidence>
<feature type="transmembrane region" description="Helical" evidence="9">
    <location>
        <begin position="147"/>
        <end position="167"/>
    </location>
</feature>
<keyword evidence="11" id="KW-1185">Reference proteome</keyword>